<dbReference type="AlphaFoldDB" id="A0A0U1MUK1"/>
<accession>A0A0U1MUK1</accession>
<reference evidence="1 2" key="1">
    <citation type="submission" date="2015-04" db="EMBL/GenBank/DDBJ databases">
        <authorList>
            <person name="Syromyatnikov M.Y."/>
            <person name="Popov V.N."/>
        </authorList>
    </citation>
    <scope>NUCLEOTIDE SEQUENCE [LARGE SCALE GENOMIC DNA]</scope>
    <source>
        <strain evidence="1 2">AH1</strain>
    </source>
</reference>
<evidence type="ECO:0000313" key="2">
    <source>
        <dbReference type="Proteomes" id="UP000039437"/>
    </source>
</evidence>
<sequence>MENNLTFHENLINGIEVEDYDDEG</sequence>
<dbReference type="Proteomes" id="UP000039437">
    <property type="component" value="Unassembled WGS sequence"/>
</dbReference>
<protein>
    <submittedName>
        <fullName evidence="1">Uncharacterized protein</fullName>
    </submittedName>
</protein>
<name>A0A0U1MUK1_STAAU</name>
<organism evidence="1 2">
    <name type="scientific">Staphylococcus aureus</name>
    <dbReference type="NCBI Taxonomy" id="1280"/>
    <lineage>
        <taxon>Bacteria</taxon>
        <taxon>Bacillati</taxon>
        <taxon>Bacillota</taxon>
        <taxon>Bacilli</taxon>
        <taxon>Bacillales</taxon>
        <taxon>Staphylococcaceae</taxon>
        <taxon>Staphylococcus</taxon>
    </lineage>
</organism>
<evidence type="ECO:0000313" key="1">
    <source>
        <dbReference type="EMBL" id="CRI20534.1"/>
    </source>
</evidence>
<proteinExistence type="predicted"/>
<dbReference type="EMBL" id="CVOQ01000039">
    <property type="protein sequence ID" value="CRI20534.1"/>
    <property type="molecule type" value="Genomic_DNA"/>
</dbReference>
<gene>
    <name evidence="1" type="ORF">BN1321_440013</name>
</gene>